<dbReference type="InterPro" id="IPR018045">
    <property type="entry name" value="S04_transporter_CS"/>
</dbReference>
<organism evidence="8 9">
    <name type="scientific">Pichia sorbitophila (strain ATCC MYA-4447 / BCRC 22081 / CBS 7064 / NBRC 10061 / NRRL Y-12695)</name>
    <name type="common">Hybrid yeast</name>
    <dbReference type="NCBI Taxonomy" id="559304"/>
    <lineage>
        <taxon>Eukaryota</taxon>
        <taxon>Fungi</taxon>
        <taxon>Dikarya</taxon>
        <taxon>Ascomycota</taxon>
        <taxon>Saccharomycotina</taxon>
        <taxon>Pichiomycetes</taxon>
        <taxon>Debaryomycetaceae</taxon>
        <taxon>Millerozyma</taxon>
    </lineage>
</organism>
<evidence type="ECO:0000256" key="4">
    <source>
        <dbReference type="ARBA" id="ARBA00023136"/>
    </source>
</evidence>
<dbReference type="STRING" id="559304.G8Y129"/>
<dbReference type="FunCoup" id="G8Y129">
    <property type="interactions" value="458"/>
</dbReference>
<dbReference type="GO" id="GO:0008271">
    <property type="term" value="F:secondary active sulfate transmembrane transporter activity"/>
    <property type="evidence" value="ECO:0007669"/>
    <property type="project" value="InterPro"/>
</dbReference>
<feature type="transmembrane region" description="Helical" evidence="6">
    <location>
        <begin position="437"/>
        <end position="459"/>
    </location>
</feature>
<evidence type="ECO:0000256" key="3">
    <source>
        <dbReference type="ARBA" id="ARBA00022989"/>
    </source>
</evidence>
<reference evidence="8 9" key="1">
    <citation type="journal article" date="2012" name="G3 (Bethesda)">
        <title>Pichia sorbitophila, an interspecies yeast hybrid reveals early steps of genome resolution following polyploidization.</title>
        <authorList>
            <person name="Leh Louis V."/>
            <person name="Despons L."/>
            <person name="Friedrich A."/>
            <person name="Martin T."/>
            <person name="Durrens P."/>
            <person name="Casaregola S."/>
            <person name="Neuveglise C."/>
            <person name="Fairhead C."/>
            <person name="Marck C."/>
            <person name="Cruz J.A."/>
            <person name="Straub M.L."/>
            <person name="Kugler V."/>
            <person name="Sacerdot C."/>
            <person name="Uzunov Z."/>
            <person name="Thierry A."/>
            <person name="Weiss S."/>
            <person name="Bleykasten C."/>
            <person name="De Montigny J."/>
            <person name="Jacques N."/>
            <person name="Jung P."/>
            <person name="Lemaire M."/>
            <person name="Mallet S."/>
            <person name="Morel G."/>
            <person name="Richard G.F."/>
            <person name="Sarkar A."/>
            <person name="Savel G."/>
            <person name="Schacherer J."/>
            <person name="Seret M.L."/>
            <person name="Talla E."/>
            <person name="Samson G."/>
            <person name="Jubin C."/>
            <person name="Poulain J."/>
            <person name="Vacherie B."/>
            <person name="Barbe V."/>
            <person name="Pelletier E."/>
            <person name="Sherman D.J."/>
            <person name="Westhof E."/>
            <person name="Weissenbach J."/>
            <person name="Baret P.V."/>
            <person name="Wincker P."/>
            <person name="Gaillardin C."/>
            <person name="Dujon B."/>
            <person name="Souciet J.L."/>
        </authorList>
    </citation>
    <scope>NUCLEOTIDE SEQUENCE [LARGE SCALE GENOMIC DNA]</scope>
    <source>
        <strain evidence="9">ATCC MYA-4447 / BCRC 22081 / CBS 7064 / NBRC 10061 / NRRL Y-12695</strain>
    </source>
</reference>
<feature type="domain" description="STAS" evidence="7">
    <location>
        <begin position="632"/>
        <end position="766"/>
    </location>
</feature>
<feature type="transmembrane region" description="Helical" evidence="6">
    <location>
        <begin position="341"/>
        <end position="360"/>
    </location>
</feature>
<evidence type="ECO:0000313" key="9">
    <source>
        <dbReference type="Proteomes" id="UP000005222"/>
    </source>
</evidence>
<keyword evidence="9" id="KW-1185">Reference proteome</keyword>
<comment type="subcellular location">
    <subcellularLocation>
        <location evidence="1">Membrane</location>
        <topology evidence="1">Multi-pass membrane protein</topology>
    </subcellularLocation>
</comment>
<sequence length="837" mass="93070">MRRQTSDVSVGRMGSPKNTRRVRGKRGNQEQQRLIDREADSTDYLTINSFASNGTDDFDREHLQKVSGKDNSSFGSRKELNNPLLSSQNRMNHAHSTELNVTPKETSSRKDLHWTVFLPYYLPFLSWVKQYNFSFFIGDLIGGLSLVFFQIPLALSYATSLAHVPVTCGLYSLAISPLVYLIFGSVPQMIVGPEAAISMIVGSALQPLIHAQKHIYDPVDLVSITTFVSGTTLLGFGLGRLGYLDNVLSASLLKGFICGVGIVMVIDAAVVMAGLSELMEEISEDPSQMAINSPFDKLHFLALNFRSYHRLTLTISLLAFVFILVVRIFKNRFSKSRYRFSKIAIYIPEILIAVVISTYLCYRNDWDKSGVAIIGPIKNEDNSIVFRNPINIKKWSLIKKLTRPGIFCAMLGFFESTTASKSLGSRYRLPISSNRELVALGFINMISSVVGGLPAFGGYGRSKINAISAKTTVSGGIMGLCTIYTVFNLLDALHYVPKSTLSAVAAVIGISLVDEAPYELWFHWRSRGFDELITFAITVIATLLFSMEAGIAVGIVYSLIRVIKHSAQSRIQILGRIPGTNTFVDADVSHSAADEDCSETASVKHDPFIDSRPCQKDEPLNLFTDSNFSHLNLQVLEKIEGCLIIKIPEPLTFTNTNDLVSRLKRVELFGSTRAHPASKVSRDTNLIRYIIFDLDGMTELDSSAARMLKDLLNDYHERGVISFFVRIFNNNKLLRRLRNTGIESSLRRDMDIITLGENPDNILSSIVGLEITSQSPGSNRHPFPNKSVAADAAGNEHAFYSNFYENLNAPYLLHITDALRLIDYYENASLQQYVGTV</sequence>
<dbReference type="PROSITE" id="PS50801">
    <property type="entry name" value="STAS"/>
    <property type="match status" value="1"/>
</dbReference>
<dbReference type="SUPFAM" id="SSF52091">
    <property type="entry name" value="SpoIIaa-like"/>
    <property type="match status" value="1"/>
</dbReference>
<dbReference type="OMA" id="WNENQDL"/>
<keyword evidence="3 6" id="KW-1133">Transmembrane helix</keyword>
<keyword evidence="4 6" id="KW-0472">Membrane</keyword>
<feature type="transmembrane region" description="Helical" evidence="6">
    <location>
        <begin position="532"/>
        <end position="560"/>
    </location>
</feature>
<dbReference type="HOGENOM" id="CLU_003182_10_1_1"/>
<gene>
    <name evidence="8" type="primary">Piso0_005027</name>
    <name evidence="8" type="ORF">GNLVRS01_PISO0N06283g</name>
</gene>
<dbReference type="EMBL" id="FO082046">
    <property type="protein sequence ID" value="CCE86532.1"/>
    <property type="molecule type" value="Genomic_DNA"/>
</dbReference>
<dbReference type="InterPro" id="IPR002645">
    <property type="entry name" value="STAS_dom"/>
</dbReference>
<feature type="transmembrane region" description="Helical" evidence="6">
    <location>
        <begin position="221"/>
        <end position="243"/>
    </location>
</feature>
<feature type="transmembrane region" description="Helical" evidence="6">
    <location>
        <begin position="190"/>
        <end position="209"/>
    </location>
</feature>
<dbReference type="AlphaFoldDB" id="G8Y129"/>
<accession>G8Y129</accession>
<dbReference type="InterPro" id="IPR011547">
    <property type="entry name" value="SLC26A/SulP_dom"/>
</dbReference>
<dbReference type="InterPro" id="IPR036513">
    <property type="entry name" value="STAS_dom_sf"/>
</dbReference>
<dbReference type="eggNOG" id="KOG0236">
    <property type="taxonomic scope" value="Eukaryota"/>
</dbReference>
<feature type="transmembrane region" description="Helical" evidence="6">
    <location>
        <begin position="255"/>
        <end position="275"/>
    </location>
</feature>
<name>G8Y129_PICSO</name>
<dbReference type="CDD" id="cd07042">
    <property type="entry name" value="STAS_SulP_like_sulfate_transporter"/>
    <property type="match status" value="1"/>
</dbReference>
<evidence type="ECO:0000259" key="7">
    <source>
        <dbReference type="PROSITE" id="PS50801"/>
    </source>
</evidence>
<feature type="transmembrane region" description="Helical" evidence="6">
    <location>
        <begin position="308"/>
        <end position="329"/>
    </location>
</feature>
<evidence type="ECO:0000313" key="8">
    <source>
        <dbReference type="EMBL" id="CCE86532.1"/>
    </source>
</evidence>
<feature type="transmembrane region" description="Helical" evidence="6">
    <location>
        <begin position="133"/>
        <end position="155"/>
    </location>
</feature>
<dbReference type="Pfam" id="PF00916">
    <property type="entry name" value="Sulfate_transp"/>
    <property type="match status" value="1"/>
</dbReference>
<dbReference type="OrthoDB" id="427213at2759"/>
<feature type="transmembrane region" description="Helical" evidence="6">
    <location>
        <begin position="161"/>
        <end position="183"/>
    </location>
</feature>
<protein>
    <submittedName>
        <fullName evidence="8">Piso0_005027 protein</fullName>
    </submittedName>
</protein>
<dbReference type="Proteomes" id="UP000005222">
    <property type="component" value="Chromosome N"/>
</dbReference>
<dbReference type="InParanoid" id="G8Y129"/>
<dbReference type="Pfam" id="PF01740">
    <property type="entry name" value="STAS"/>
    <property type="match status" value="1"/>
</dbReference>
<dbReference type="Gene3D" id="3.30.750.24">
    <property type="entry name" value="STAS domain"/>
    <property type="match status" value="1"/>
</dbReference>
<evidence type="ECO:0000256" key="6">
    <source>
        <dbReference type="SAM" id="Phobius"/>
    </source>
</evidence>
<proteinExistence type="predicted"/>
<dbReference type="PANTHER" id="PTHR11814">
    <property type="entry name" value="SULFATE TRANSPORTER"/>
    <property type="match status" value="1"/>
</dbReference>
<evidence type="ECO:0000256" key="1">
    <source>
        <dbReference type="ARBA" id="ARBA00004141"/>
    </source>
</evidence>
<feature type="region of interest" description="Disordered" evidence="5">
    <location>
        <begin position="1"/>
        <end position="40"/>
    </location>
</feature>
<evidence type="ECO:0000256" key="5">
    <source>
        <dbReference type="SAM" id="MobiDB-lite"/>
    </source>
</evidence>
<dbReference type="GO" id="GO:0016020">
    <property type="term" value="C:membrane"/>
    <property type="evidence" value="ECO:0007669"/>
    <property type="project" value="UniProtKB-SubCell"/>
</dbReference>
<dbReference type="InterPro" id="IPR001902">
    <property type="entry name" value="SLC26A/SulP_fam"/>
</dbReference>
<evidence type="ECO:0000256" key="2">
    <source>
        <dbReference type="ARBA" id="ARBA00022692"/>
    </source>
</evidence>
<keyword evidence="2 6" id="KW-0812">Transmembrane</keyword>
<dbReference type="PROSITE" id="PS01130">
    <property type="entry name" value="SLC26A"/>
    <property type="match status" value="1"/>
</dbReference>
<feature type="transmembrane region" description="Helical" evidence="6">
    <location>
        <begin position="471"/>
        <end position="490"/>
    </location>
</feature>